<organism evidence="1 2">
    <name type="scientific">Streptomyces meridianus</name>
    <dbReference type="NCBI Taxonomy" id="2938945"/>
    <lineage>
        <taxon>Bacteria</taxon>
        <taxon>Bacillati</taxon>
        <taxon>Actinomycetota</taxon>
        <taxon>Actinomycetes</taxon>
        <taxon>Kitasatosporales</taxon>
        <taxon>Streptomycetaceae</taxon>
        <taxon>Streptomyces</taxon>
    </lineage>
</organism>
<protein>
    <submittedName>
        <fullName evidence="1">DUF742 domain-containing protein</fullName>
    </submittedName>
</protein>
<reference evidence="1" key="1">
    <citation type="journal article" date="2023" name="Int. J. Syst. Evol. Microbiol.">
        <title>Streptomyces meridianus sp. nov. isolated from brackish water of the Tagus estuary in Alcochete, Portugal.</title>
        <authorList>
            <person name="Santos J.D.N."/>
            <person name="Klimek D."/>
            <person name="Calusinska M."/>
            <person name="Lobo Da Cunha A."/>
            <person name="Catita J."/>
            <person name="Goncalves H."/>
            <person name="Gonzalez I."/>
            <person name="Reyes F."/>
            <person name="Lage O.M."/>
        </authorList>
    </citation>
    <scope>NUCLEOTIDE SEQUENCE</scope>
    <source>
        <strain evidence="1">MTZ3.1</strain>
    </source>
</reference>
<evidence type="ECO:0000313" key="2">
    <source>
        <dbReference type="Proteomes" id="UP001167160"/>
    </source>
</evidence>
<keyword evidence="2" id="KW-1185">Reference proteome</keyword>
<dbReference type="PANTHER" id="PTHR36221:SF1">
    <property type="entry name" value="DUF742 DOMAIN-CONTAINING PROTEIN"/>
    <property type="match status" value="1"/>
</dbReference>
<name>A0ABT0X5Y9_9ACTN</name>
<dbReference type="EMBL" id="JAMQGM010000016">
    <property type="protein sequence ID" value="MCM2577189.1"/>
    <property type="molecule type" value="Genomic_DNA"/>
</dbReference>
<dbReference type="InterPro" id="IPR007995">
    <property type="entry name" value="DUF742"/>
</dbReference>
<accession>A0ABT0X5Y9</accession>
<gene>
    <name evidence="1" type="ORF">M1E25_07465</name>
</gene>
<evidence type="ECO:0000313" key="1">
    <source>
        <dbReference type="EMBL" id="MCM2577189.1"/>
    </source>
</evidence>
<dbReference type="Pfam" id="PF05331">
    <property type="entry name" value="DUF742"/>
    <property type="match status" value="1"/>
</dbReference>
<dbReference type="RefSeq" id="WP_251411582.1">
    <property type="nucleotide sequence ID" value="NZ_JAMQGM010000016.1"/>
</dbReference>
<comment type="caution">
    <text evidence="1">The sequence shown here is derived from an EMBL/GenBank/DDBJ whole genome shotgun (WGS) entry which is preliminary data.</text>
</comment>
<dbReference type="PANTHER" id="PTHR36221">
    <property type="entry name" value="DUF742 DOMAIN-CONTAINING PROTEIN"/>
    <property type="match status" value="1"/>
</dbReference>
<proteinExistence type="predicted"/>
<sequence length="115" mass="12329">MTGPGGPVRSYVLTGGRSEAPLRLGVETLLEATGAVDTLPLTASRHHRRLWHMCRERLSLAEAAVHLGLPISVTTILACDLLASGHLTRRSPGPKPPDTDTLLEVLHGLRSRLSV</sequence>
<dbReference type="Proteomes" id="UP001167160">
    <property type="component" value="Unassembled WGS sequence"/>
</dbReference>